<dbReference type="RefSeq" id="WP_102070240.1">
    <property type="nucleotide sequence ID" value="NZ_PDNV01000007.1"/>
</dbReference>
<dbReference type="PANTHER" id="PTHR44085:SF2">
    <property type="entry name" value="SEPIAPTERIN REDUCTASE"/>
    <property type="match status" value="1"/>
</dbReference>
<dbReference type="InterPro" id="IPR002347">
    <property type="entry name" value="SDR_fam"/>
</dbReference>
<dbReference type="OrthoDB" id="9794387at2"/>
<dbReference type="AlphaFoldDB" id="A0A2N4UES4"/>
<evidence type="ECO:0000256" key="2">
    <source>
        <dbReference type="ARBA" id="ARBA00022490"/>
    </source>
</evidence>
<sequence length="249" mass="26123">MEASTVAIVTGASRGLGKALATSLLKPGTHLISIARSENAELTQQASVSGAVLEQMCADLSDPLAAQACADSIALQLPRHAQRYVLINNAGTVEPISQAGDLSDASAIARAFNLNVTSAIVLIAAFLRAAPATSDRRILNISSGAGRNPTPGWGVYCATKAALDHYTQVLDAEHHGVRVASLAPGVIDTGMQAKIRSSDPSQFPNVQRFAQMHEHGQLSTPAAIAEKILRYIAHDSFGTTVLDDIRNHA</sequence>
<keyword evidence="6" id="KW-1185">Reference proteome</keyword>
<evidence type="ECO:0000256" key="3">
    <source>
        <dbReference type="ARBA" id="ARBA00022857"/>
    </source>
</evidence>
<reference evidence="5 6" key="1">
    <citation type="submission" date="2017-10" db="EMBL/GenBank/DDBJ databases">
        <title>Two draft genome sequences of Pusillimonas sp. strains isolated from a nitrate- and radionuclide-contaminated groundwater in Russia.</title>
        <authorList>
            <person name="Grouzdev D.S."/>
            <person name="Tourova T.P."/>
            <person name="Goeva M.A."/>
            <person name="Babich T.L."/>
            <person name="Sokolova D.S."/>
            <person name="Abdullin R."/>
            <person name="Poltaraus A.B."/>
            <person name="Toshchakov S.V."/>
            <person name="Nazina T.N."/>
        </authorList>
    </citation>
    <scope>NUCLEOTIDE SEQUENCE [LARGE SCALE GENOMIC DNA]</scope>
    <source>
        <strain evidence="5 6">JR1/69-2-13</strain>
    </source>
</reference>
<organism evidence="5 6">
    <name type="scientific">Pollutimonas nitritireducens</name>
    <dbReference type="NCBI Taxonomy" id="2045209"/>
    <lineage>
        <taxon>Bacteria</taxon>
        <taxon>Pseudomonadati</taxon>
        <taxon>Pseudomonadota</taxon>
        <taxon>Betaproteobacteria</taxon>
        <taxon>Burkholderiales</taxon>
        <taxon>Alcaligenaceae</taxon>
        <taxon>Pollutimonas</taxon>
    </lineage>
</organism>
<keyword evidence="2" id="KW-0963">Cytoplasm</keyword>
<dbReference type="GO" id="GO:0004757">
    <property type="term" value="F:sepiapterin reductase (NADP+) activity"/>
    <property type="evidence" value="ECO:0007669"/>
    <property type="project" value="TreeGrafter"/>
</dbReference>
<evidence type="ECO:0000256" key="4">
    <source>
        <dbReference type="ARBA" id="ARBA00023002"/>
    </source>
</evidence>
<accession>A0A2N4UES4</accession>
<dbReference type="SUPFAM" id="SSF51735">
    <property type="entry name" value="NAD(P)-binding Rossmann-fold domains"/>
    <property type="match status" value="1"/>
</dbReference>
<proteinExistence type="predicted"/>
<dbReference type="Pfam" id="PF00106">
    <property type="entry name" value="adh_short"/>
    <property type="match status" value="1"/>
</dbReference>
<name>A0A2N4UES4_9BURK</name>
<comment type="caution">
    <text evidence="5">The sequence shown here is derived from an EMBL/GenBank/DDBJ whole genome shotgun (WGS) entry which is preliminary data.</text>
</comment>
<keyword evidence="4" id="KW-0560">Oxidoreductase</keyword>
<dbReference type="GO" id="GO:0006729">
    <property type="term" value="P:tetrahydrobiopterin biosynthetic process"/>
    <property type="evidence" value="ECO:0007669"/>
    <property type="project" value="TreeGrafter"/>
</dbReference>
<dbReference type="NCBIfam" id="NF005436">
    <property type="entry name" value="PRK07023.1"/>
    <property type="match status" value="1"/>
</dbReference>
<evidence type="ECO:0000256" key="1">
    <source>
        <dbReference type="ARBA" id="ARBA00004496"/>
    </source>
</evidence>
<keyword evidence="3" id="KW-0521">NADP</keyword>
<gene>
    <name evidence="5" type="ORF">CR155_11830</name>
</gene>
<comment type="subcellular location">
    <subcellularLocation>
        <location evidence="1">Cytoplasm</location>
    </subcellularLocation>
</comment>
<dbReference type="InterPro" id="IPR036291">
    <property type="entry name" value="NAD(P)-bd_dom_sf"/>
</dbReference>
<evidence type="ECO:0000313" key="6">
    <source>
        <dbReference type="Proteomes" id="UP000234328"/>
    </source>
</evidence>
<dbReference type="InterPro" id="IPR051721">
    <property type="entry name" value="Biopterin_syn/organic_redct"/>
</dbReference>
<protein>
    <submittedName>
        <fullName evidence="5">Short-chain dehydrogenase</fullName>
    </submittedName>
</protein>
<evidence type="ECO:0000313" key="5">
    <source>
        <dbReference type="EMBL" id="PLC53518.1"/>
    </source>
</evidence>
<dbReference type="Proteomes" id="UP000234328">
    <property type="component" value="Unassembled WGS sequence"/>
</dbReference>
<dbReference type="PRINTS" id="PR00081">
    <property type="entry name" value="GDHRDH"/>
</dbReference>
<dbReference type="Gene3D" id="3.40.50.720">
    <property type="entry name" value="NAD(P)-binding Rossmann-like Domain"/>
    <property type="match status" value="1"/>
</dbReference>
<dbReference type="GO" id="GO:0005737">
    <property type="term" value="C:cytoplasm"/>
    <property type="evidence" value="ECO:0007669"/>
    <property type="project" value="UniProtKB-SubCell"/>
</dbReference>
<dbReference type="EMBL" id="PDNV01000007">
    <property type="protein sequence ID" value="PLC53518.1"/>
    <property type="molecule type" value="Genomic_DNA"/>
</dbReference>
<dbReference type="PANTHER" id="PTHR44085">
    <property type="entry name" value="SEPIAPTERIN REDUCTASE"/>
    <property type="match status" value="1"/>
</dbReference>